<sequence length="51" mass="4985">MAEVVDGAGVGVIVVLDMKEAEVVGEAIIAAVVVVAEVVAVGGGTKPECSF</sequence>
<dbReference type="EMBL" id="JAUJYN010000007">
    <property type="protein sequence ID" value="KAK1267694.1"/>
    <property type="molecule type" value="Genomic_DNA"/>
</dbReference>
<name>A0AAV9AU71_ACOGR</name>
<gene>
    <name evidence="1" type="ORF">QJS04_geneDACA000011</name>
</gene>
<keyword evidence="2" id="KW-1185">Reference proteome</keyword>
<dbReference type="Proteomes" id="UP001179952">
    <property type="component" value="Unassembled WGS sequence"/>
</dbReference>
<protein>
    <submittedName>
        <fullName evidence="1">Uncharacterized protein</fullName>
    </submittedName>
</protein>
<evidence type="ECO:0000313" key="2">
    <source>
        <dbReference type="Proteomes" id="UP001179952"/>
    </source>
</evidence>
<organism evidence="1 2">
    <name type="scientific">Acorus gramineus</name>
    <name type="common">Dwarf sweet flag</name>
    <dbReference type="NCBI Taxonomy" id="55184"/>
    <lineage>
        <taxon>Eukaryota</taxon>
        <taxon>Viridiplantae</taxon>
        <taxon>Streptophyta</taxon>
        <taxon>Embryophyta</taxon>
        <taxon>Tracheophyta</taxon>
        <taxon>Spermatophyta</taxon>
        <taxon>Magnoliopsida</taxon>
        <taxon>Liliopsida</taxon>
        <taxon>Acoraceae</taxon>
        <taxon>Acorus</taxon>
    </lineage>
</organism>
<comment type="caution">
    <text evidence="1">The sequence shown here is derived from an EMBL/GenBank/DDBJ whole genome shotgun (WGS) entry which is preliminary data.</text>
</comment>
<proteinExistence type="predicted"/>
<reference evidence="1" key="1">
    <citation type="journal article" date="2023" name="Nat. Commun.">
        <title>Diploid and tetraploid genomes of Acorus and the evolution of monocots.</title>
        <authorList>
            <person name="Ma L."/>
            <person name="Liu K.W."/>
            <person name="Li Z."/>
            <person name="Hsiao Y.Y."/>
            <person name="Qi Y."/>
            <person name="Fu T."/>
            <person name="Tang G.D."/>
            <person name="Zhang D."/>
            <person name="Sun W.H."/>
            <person name="Liu D.K."/>
            <person name="Li Y."/>
            <person name="Chen G.Z."/>
            <person name="Liu X.D."/>
            <person name="Liao X.Y."/>
            <person name="Jiang Y.T."/>
            <person name="Yu X."/>
            <person name="Hao Y."/>
            <person name="Huang J."/>
            <person name="Zhao X.W."/>
            <person name="Ke S."/>
            <person name="Chen Y.Y."/>
            <person name="Wu W.L."/>
            <person name="Hsu J.L."/>
            <person name="Lin Y.F."/>
            <person name="Huang M.D."/>
            <person name="Li C.Y."/>
            <person name="Huang L."/>
            <person name="Wang Z.W."/>
            <person name="Zhao X."/>
            <person name="Zhong W.Y."/>
            <person name="Peng D.H."/>
            <person name="Ahmad S."/>
            <person name="Lan S."/>
            <person name="Zhang J.S."/>
            <person name="Tsai W.C."/>
            <person name="Van de Peer Y."/>
            <person name="Liu Z.J."/>
        </authorList>
    </citation>
    <scope>NUCLEOTIDE SEQUENCE</scope>
    <source>
        <strain evidence="1">SCP</strain>
    </source>
</reference>
<evidence type="ECO:0000313" key="1">
    <source>
        <dbReference type="EMBL" id="KAK1267694.1"/>
    </source>
</evidence>
<dbReference type="AlphaFoldDB" id="A0AAV9AU71"/>
<reference evidence="1" key="2">
    <citation type="submission" date="2023-06" db="EMBL/GenBank/DDBJ databases">
        <authorList>
            <person name="Ma L."/>
            <person name="Liu K.-W."/>
            <person name="Li Z."/>
            <person name="Hsiao Y.-Y."/>
            <person name="Qi Y."/>
            <person name="Fu T."/>
            <person name="Tang G."/>
            <person name="Zhang D."/>
            <person name="Sun W.-H."/>
            <person name="Liu D.-K."/>
            <person name="Li Y."/>
            <person name="Chen G.-Z."/>
            <person name="Liu X.-D."/>
            <person name="Liao X.-Y."/>
            <person name="Jiang Y.-T."/>
            <person name="Yu X."/>
            <person name="Hao Y."/>
            <person name="Huang J."/>
            <person name="Zhao X.-W."/>
            <person name="Ke S."/>
            <person name="Chen Y.-Y."/>
            <person name="Wu W.-L."/>
            <person name="Hsu J.-L."/>
            <person name="Lin Y.-F."/>
            <person name="Huang M.-D."/>
            <person name="Li C.-Y."/>
            <person name="Huang L."/>
            <person name="Wang Z.-W."/>
            <person name="Zhao X."/>
            <person name="Zhong W.-Y."/>
            <person name="Peng D.-H."/>
            <person name="Ahmad S."/>
            <person name="Lan S."/>
            <person name="Zhang J.-S."/>
            <person name="Tsai W.-C."/>
            <person name="Van De Peer Y."/>
            <person name="Liu Z.-J."/>
        </authorList>
    </citation>
    <scope>NUCLEOTIDE SEQUENCE</scope>
    <source>
        <strain evidence="1">SCP</strain>
        <tissue evidence="1">Leaves</tissue>
    </source>
</reference>
<accession>A0AAV9AU71</accession>